<dbReference type="GO" id="GO:0000166">
    <property type="term" value="F:nucleotide binding"/>
    <property type="evidence" value="ECO:0007669"/>
    <property type="project" value="InterPro"/>
</dbReference>
<dbReference type="RefSeq" id="WP_146954487.1">
    <property type="nucleotide sequence ID" value="NZ_BAABBJ010000012.1"/>
</dbReference>
<evidence type="ECO:0000313" key="3">
    <source>
        <dbReference type="Proteomes" id="UP000321798"/>
    </source>
</evidence>
<dbReference type="EMBL" id="BKAL01000015">
    <property type="protein sequence ID" value="GEP70715.1"/>
    <property type="molecule type" value="Genomic_DNA"/>
</dbReference>
<dbReference type="Pfam" id="PF14520">
    <property type="entry name" value="HHH_5"/>
    <property type="match status" value="1"/>
</dbReference>
<dbReference type="OrthoDB" id="3821622at2"/>
<proteinExistence type="predicted"/>
<reference evidence="2 3" key="1">
    <citation type="submission" date="2019-07" db="EMBL/GenBank/DDBJ databases">
        <title>Whole genome shotgun sequence of Cellulomonas soli NBRC 109434.</title>
        <authorList>
            <person name="Hosoyama A."/>
            <person name="Uohara A."/>
            <person name="Ohji S."/>
            <person name="Ichikawa N."/>
        </authorList>
    </citation>
    <scope>NUCLEOTIDE SEQUENCE [LARGE SCALE GENOMIC DNA]</scope>
    <source>
        <strain evidence="2 3">NBRC 109434</strain>
    </source>
</reference>
<evidence type="ECO:0000256" key="1">
    <source>
        <dbReference type="SAM" id="MobiDB-lite"/>
    </source>
</evidence>
<protein>
    <submittedName>
        <fullName evidence="2">Uncharacterized protein</fullName>
    </submittedName>
</protein>
<evidence type="ECO:0000313" key="2">
    <source>
        <dbReference type="EMBL" id="GEP70715.1"/>
    </source>
</evidence>
<accession>A0A512PHP3</accession>
<dbReference type="InterPro" id="IPR010995">
    <property type="entry name" value="DNA_repair_Rad51/TF_NusA_a-hlx"/>
</dbReference>
<dbReference type="InterPro" id="IPR011044">
    <property type="entry name" value="Quino_amine_DH_bsu"/>
</dbReference>
<organism evidence="2 3">
    <name type="scientific">Cellulomonas soli</name>
    <dbReference type="NCBI Taxonomy" id="931535"/>
    <lineage>
        <taxon>Bacteria</taxon>
        <taxon>Bacillati</taxon>
        <taxon>Actinomycetota</taxon>
        <taxon>Actinomycetes</taxon>
        <taxon>Micrococcales</taxon>
        <taxon>Cellulomonadaceae</taxon>
        <taxon>Cellulomonas</taxon>
    </lineage>
</organism>
<sequence>MRIRTTHRGRALPFERDRRLVLRRLPVGAVVRRAVLTLTPVSTDTGSRFLESLALVDGLGDWGAVKARTSGTPGAVEVDLHARRRLAAWSGTGVGAGTLLVDLGGGFMAVDAAGGIGDGAALALQDAMTLPGLTVTGLRVAGTAAGADLARLTVASPPSGVTVALEGGPVFFARSGDLVEPVTTPDFADLLMGMLTRFEVVDGCHVVPFVVHSDSIARLDVDLEIEHELAVPATPDGVASVQAAYAYDGTPVGGQGRLLVPVPAGMVAVTGGTAGRAQGGFAADRVVFGPLTTGADDELVPVTSGQSLAQAFVLPATQVVTSVDVRLTAVTASVGLALDLVDDLDGKPGRRSALTRPATLTLTRDAAGRPTWVSVPLPGEVEVAAGQRRWVVLQVTEGSAAWSASSDDGRGGAGPDAPTGNPALLPGPGLQHTRDGGLSWRAATPEGDATAGSSGLRAELRLRHTTPGFHMPLELRASAGGPEVAVSLQRFAAAGTVDVDLGFDDVAHAVNTALADVGAGAPAGGGERVANGDFVDWFRVGTAVGRPTPLRPTNPAAQLGVGAFGPDSATAYTAVQVDGVAHLLAFDVFSGAQEVDGAIGDGTPSALALDPTGATAVVALDRAVVDELGTGDAQGTLVLVDTATGRPVGQAIVFPDAVARLVPAQDGLGVYVLAWPDRAQLSARSALRHVPWSDLRAAAAGTVVDWAGLPTARLAGFPRDLASGPGGRVVALLEQEGAAGAVGNATVGRLVTFADRGALAGGVGVQVDAVADARAVAVAPTVAGSPTGASSTAVPAVPAAPAAEVLTLADDRVRFSRVRDLSTVVDVPLEAVDAGRAQALAVDASGTVALAVRSDAVAALDVPGRRLVQDGRLGTAAPDGASVAISAAGTHALLAAVEATAADLVPLGDALPVEWELTAGTVRPYAVRTTGELFALLGDARARRVRTKDAPETVTSALSQVVPAVGGARYRFAFDGLTTVEGAVAQVRWAAGACTAERVDRVPVTVFDPEEESALAHVPHHEVVLVAPAGAVQAEVRILSPEGFTLVDKVSLLGTADLATATWSADAPTTTVTTVTSPLRGGAPGTPSTGGADVPGRPVAVTFTNGGAAPSTVTQIAPARPGDRWDLRVSAHVDGPPGAHLDLVPADDTGTPVGETVTLPLDSLDFDARSAGGTVPAGAAEVQLRLVLPPGAVVDVDDLALAVGPVAQVEVYFASDAPGELRVSDVTVRLDDGVPTPPPVPEGGLCPPTPTGEDGECDDCCYCQSCGTHAPTGDRRTRPAADAVVASPSPVRPVAGARPTAQVRAATTPAGRPAAVSACPTCGADRVRLGGQVVAGARTLALPRFRAVDRVLVRADGPARAAAALRSGVPAIVARTQVDAALSDIDGIADTRATALTRAGITDVVALARADVAEVAALPGVSDRMAETFVAEAAALVRARGRRTLVD</sequence>
<keyword evidence="3" id="KW-1185">Reference proteome</keyword>
<feature type="region of interest" description="Disordered" evidence="1">
    <location>
        <begin position="1072"/>
        <end position="1095"/>
    </location>
</feature>
<comment type="caution">
    <text evidence="2">The sequence shown here is derived from an EMBL/GenBank/DDBJ whole genome shotgun (WGS) entry which is preliminary data.</text>
</comment>
<name>A0A512PHP3_9CELL</name>
<dbReference type="SUPFAM" id="SSF47794">
    <property type="entry name" value="Rad51 N-terminal domain-like"/>
    <property type="match status" value="1"/>
</dbReference>
<feature type="region of interest" description="Disordered" evidence="1">
    <location>
        <begin position="401"/>
        <end position="436"/>
    </location>
</feature>
<dbReference type="SUPFAM" id="SSF50969">
    <property type="entry name" value="YVTN repeat-like/Quinoprotein amine dehydrogenase"/>
    <property type="match status" value="1"/>
</dbReference>
<dbReference type="NCBIfam" id="NF041539">
    <property type="entry name" value="choice_anch_R"/>
    <property type="match status" value="1"/>
</dbReference>
<dbReference type="Gene3D" id="1.10.150.20">
    <property type="entry name" value="5' to 3' exonuclease, C-terminal subdomain"/>
    <property type="match status" value="1"/>
</dbReference>
<dbReference type="Proteomes" id="UP000321798">
    <property type="component" value="Unassembled WGS sequence"/>
</dbReference>
<gene>
    <name evidence="2" type="ORF">CSO01_34300</name>
</gene>